<dbReference type="PATRIC" id="fig|1123269.5.peg.2778"/>
<dbReference type="PANTHER" id="PTHR43976">
    <property type="entry name" value="SHORT CHAIN DEHYDROGENASE"/>
    <property type="match status" value="1"/>
</dbReference>
<organism evidence="4 5">
    <name type="scientific">Sphingomonas sanxanigenens DSM 19645 = NX02</name>
    <dbReference type="NCBI Taxonomy" id="1123269"/>
    <lineage>
        <taxon>Bacteria</taxon>
        <taxon>Pseudomonadati</taxon>
        <taxon>Pseudomonadota</taxon>
        <taxon>Alphaproteobacteria</taxon>
        <taxon>Sphingomonadales</taxon>
        <taxon>Sphingomonadaceae</taxon>
        <taxon>Sphingomonas</taxon>
    </lineage>
</organism>
<keyword evidence="2" id="KW-0560">Oxidoreductase</keyword>
<dbReference type="PROSITE" id="PS00061">
    <property type="entry name" value="ADH_SHORT"/>
    <property type="match status" value="1"/>
</dbReference>
<dbReference type="InterPro" id="IPR051911">
    <property type="entry name" value="SDR_oxidoreductase"/>
</dbReference>
<comment type="similarity">
    <text evidence="1 3">Belongs to the short-chain dehydrogenases/reductases (SDR) family.</text>
</comment>
<dbReference type="OrthoDB" id="9793825at2"/>
<dbReference type="InterPro" id="IPR036291">
    <property type="entry name" value="NAD(P)-bd_dom_sf"/>
</dbReference>
<dbReference type="HOGENOM" id="CLU_010194_2_9_5"/>
<dbReference type="PRINTS" id="PR00081">
    <property type="entry name" value="GDHRDH"/>
</dbReference>
<accession>W0AE40</accession>
<dbReference type="eggNOG" id="COG0300">
    <property type="taxonomic scope" value="Bacteria"/>
</dbReference>
<keyword evidence="5" id="KW-1185">Reference proteome</keyword>
<reference evidence="4 5" key="1">
    <citation type="submission" date="2013-07" db="EMBL/GenBank/DDBJ databases">
        <title>Completed genome of Sphingomonas sanxanigenens NX02.</title>
        <authorList>
            <person name="Ma T."/>
            <person name="Huang H."/>
            <person name="Wu M."/>
            <person name="Li X."/>
            <person name="Li G."/>
        </authorList>
    </citation>
    <scope>NUCLEOTIDE SEQUENCE [LARGE SCALE GENOMIC DNA]</scope>
    <source>
        <strain evidence="4 5">NX02</strain>
    </source>
</reference>
<dbReference type="PRINTS" id="PR00080">
    <property type="entry name" value="SDRFAMILY"/>
</dbReference>
<evidence type="ECO:0000313" key="4">
    <source>
        <dbReference type="EMBL" id="AHE54538.1"/>
    </source>
</evidence>
<dbReference type="STRING" id="1123269.NX02_14255"/>
<evidence type="ECO:0000256" key="3">
    <source>
        <dbReference type="RuleBase" id="RU000363"/>
    </source>
</evidence>
<dbReference type="InterPro" id="IPR020904">
    <property type="entry name" value="Sc_DH/Rdtase_CS"/>
</dbReference>
<evidence type="ECO:0000256" key="1">
    <source>
        <dbReference type="ARBA" id="ARBA00006484"/>
    </source>
</evidence>
<protein>
    <submittedName>
        <fullName evidence="4">Short-chain dehydrogenase</fullName>
    </submittedName>
</protein>
<name>W0AE40_9SPHN</name>
<gene>
    <name evidence="4" type="ORF">NX02_14255</name>
</gene>
<dbReference type="GO" id="GO:0016491">
    <property type="term" value="F:oxidoreductase activity"/>
    <property type="evidence" value="ECO:0007669"/>
    <property type="project" value="UniProtKB-KW"/>
</dbReference>
<evidence type="ECO:0000313" key="5">
    <source>
        <dbReference type="Proteomes" id="UP000018851"/>
    </source>
</evidence>
<dbReference type="Pfam" id="PF00106">
    <property type="entry name" value="adh_short"/>
    <property type="match status" value="1"/>
</dbReference>
<dbReference type="SUPFAM" id="SSF51735">
    <property type="entry name" value="NAD(P)-binding Rossmann-fold domains"/>
    <property type="match status" value="1"/>
</dbReference>
<dbReference type="AlphaFoldDB" id="W0AE40"/>
<dbReference type="PANTHER" id="PTHR43976:SF16">
    <property type="entry name" value="SHORT-CHAIN DEHYDROGENASE_REDUCTASE FAMILY PROTEIN"/>
    <property type="match status" value="1"/>
</dbReference>
<sequence length="292" mass="30733">MAELYHDIINVQPSEQIVASSKIFLVTGISSGLGHAFAAGALAAGHSVFGTVRRAEDAQAFEALAPGRAHALVLDVTDYAAIPAAVARAGAVDVLVNNAGYGHEGVLEESSIDDLQRQFAANVFGPVAMMKAVLPGMRARRRGHIVNVTSMGGFITMPGISFYCGSKFALEGISESLGKEVAGLGIRVTSLAPGQFRTDWAGRSMDRTPRSIPDYDAVMDPIRAARQAKSGNQPGDPAKAAQALLELVEAADPPTRLFLGEDALALVERKLDAMRAEIATWDALSRSTAFSA</sequence>
<dbReference type="CDD" id="cd05374">
    <property type="entry name" value="17beta-HSD-like_SDR_c"/>
    <property type="match status" value="1"/>
</dbReference>
<dbReference type="NCBIfam" id="NF004824">
    <property type="entry name" value="PRK06180.1"/>
    <property type="match status" value="1"/>
</dbReference>
<dbReference type="Gene3D" id="3.40.50.720">
    <property type="entry name" value="NAD(P)-binding Rossmann-like Domain"/>
    <property type="match status" value="1"/>
</dbReference>
<dbReference type="Proteomes" id="UP000018851">
    <property type="component" value="Chromosome"/>
</dbReference>
<dbReference type="EMBL" id="CP006644">
    <property type="protein sequence ID" value="AHE54538.1"/>
    <property type="molecule type" value="Genomic_DNA"/>
</dbReference>
<dbReference type="InterPro" id="IPR002347">
    <property type="entry name" value="SDR_fam"/>
</dbReference>
<proteinExistence type="inferred from homology"/>
<dbReference type="KEGG" id="ssan:NX02_14255"/>
<evidence type="ECO:0000256" key="2">
    <source>
        <dbReference type="ARBA" id="ARBA00023002"/>
    </source>
</evidence>